<keyword evidence="3" id="KW-1185">Reference proteome</keyword>
<dbReference type="AlphaFoldDB" id="A0A317N3Z7"/>
<keyword evidence="1" id="KW-0472">Membrane</keyword>
<evidence type="ECO:0000256" key="1">
    <source>
        <dbReference type="SAM" id="Phobius"/>
    </source>
</evidence>
<name>A0A317N3Z7_9NOCA</name>
<sequence length="175" mass="17955">MTLTDRLIAPGATRPEITLGLAVAACGAAGAAALAVRAQHPWFAVAVIAVLAFDLFGGAVVNAMGSAKRWYHRPGRTAGHHLGFVAIHIQPFLLAAVVPAFSWAAAATVYLVTLAGAVVVTATPAGLRRPVAFAVTTLGLLVVTGLLTVPAEVGWFAPVLMIKLLLAHLLPEDAA</sequence>
<evidence type="ECO:0000313" key="3">
    <source>
        <dbReference type="Proteomes" id="UP000246410"/>
    </source>
</evidence>
<keyword evidence="1" id="KW-0812">Transmembrane</keyword>
<organism evidence="2 3">
    <name type="scientific">Nocardia neocaledoniensis</name>
    <dbReference type="NCBI Taxonomy" id="236511"/>
    <lineage>
        <taxon>Bacteria</taxon>
        <taxon>Bacillati</taxon>
        <taxon>Actinomycetota</taxon>
        <taxon>Actinomycetes</taxon>
        <taxon>Mycobacteriales</taxon>
        <taxon>Nocardiaceae</taxon>
        <taxon>Nocardia</taxon>
    </lineage>
</organism>
<evidence type="ECO:0000313" key="2">
    <source>
        <dbReference type="EMBL" id="PWV68701.1"/>
    </source>
</evidence>
<gene>
    <name evidence="2" type="ORF">DFR69_11720</name>
</gene>
<accession>A0A317N3Z7</accession>
<protein>
    <submittedName>
        <fullName evidence="2">Uncharacterized protein</fullName>
    </submittedName>
</protein>
<dbReference type="Proteomes" id="UP000246410">
    <property type="component" value="Unassembled WGS sequence"/>
</dbReference>
<reference evidence="2 3" key="1">
    <citation type="submission" date="2018-05" db="EMBL/GenBank/DDBJ databases">
        <title>Genomic Encyclopedia of Type Strains, Phase IV (KMG-IV): sequencing the most valuable type-strain genomes for metagenomic binning, comparative biology and taxonomic classification.</title>
        <authorList>
            <person name="Goeker M."/>
        </authorList>
    </citation>
    <scope>NUCLEOTIDE SEQUENCE [LARGE SCALE GENOMIC DNA]</scope>
    <source>
        <strain evidence="2 3">DSM 44717</strain>
    </source>
</reference>
<dbReference type="RefSeq" id="WP_110041223.1">
    <property type="nucleotide sequence ID" value="NZ_QGTL01000017.1"/>
</dbReference>
<comment type="caution">
    <text evidence="2">The sequence shown here is derived from an EMBL/GenBank/DDBJ whole genome shotgun (WGS) entry which is preliminary data.</text>
</comment>
<proteinExistence type="predicted"/>
<keyword evidence="1" id="KW-1133">Transmembrane helix</keyword>
<feature type="transmembrane region" description="Helical" evidence="1">
    <location>
        <begin position="17"/>
        <end position="36"/>
    </location>
</feature>
<dbReference type="EMBL" id="QGTL01000017">
    <property type="protein sequence ID" value="PWV68701.1"/>
    <property type="molecule type" value="Genomic_DNA"/>
</dbReference>
<feature type="transmembrane region" description="Helical" evidence="1">
    <location>
        <begin position="82"/>
        <end position="101"/>
    </location>
</feature>
<feature type="transmembrane region" description="Helical" evidence="1">
    <location>
        <begin position="42"/>
        <end position="61"/>
    </location>
</feature>
<feature type="transmembrane region" description="Helical" evidence="1">
    <location>
        <begin position="107"/>
        <end position="124"/>
    </location>
</feature>